<name>A0AAW1PXG0_9CHLO</name>
<protein>
    <submittedName>
        <fullName evidence="1">Uncharacterized protein</fullName>
    </submittedName>
</protein>
<gene>
    <name evidence="1" type="ORF">WJX72_002899</name>
</gene>
<reference evidence="1 2" key="1">
    <citation type="journal article" date="2024" name="Nat. Commun.">
        <title>Phylogenomics reveals the evolutionary origins of lichenization in chlorophyte algae.</title>
        <authorList>
            <person name="Puginier C."/>
            <person name="Libourel C."/>
            <person name="Otte J."/>
            <person name="Skaloud P."/>
            <person name="Haon M."/>
            <person name="Grisel S."/>
            <person name="Petersen M."/>
            <person name="Berrin J.G."/>
            <person name="Delaux P.M."/>
            <person name="Dal Grande F."/>
            <person name="Keller J."/>
        </authorList>
    </citation>
    <scope>NUCLEOTIDE SEQUENCE [LARGE SCALE GENOMIC DNA]</scope>
    <source>
        <strain evidence="1 2">SAG 2043</strain>
    </source>
</reference>
<evidence type="ECO:0000313" key="2">
    <source>
        <dbReference type="Proteomes" id="UP001489004"/>
    </source>
</evidence>
<proteinExistence type="predicted"/>
<sequence>MSGSWICYLAFLPDGRLSGHMVDSRTHKTYGVLGMEVWSERECMRDAEWKLLQISVINFDSQEEVRLLAERTGGDAAKLHAPVEPHGVEEELLQECSEGCDAAACLDFTCDTIMADKAAEAHLHRFNRSLCRQDAVVNQGHMMLSGIVFSNAARQAQQMQQAESAAMYDSDFD</sequence>
<evidence type="ECO:0000313" key="1">
    <source>
        <dbReference type="EMBL" id="KAK9812742.1"/>
    </source>
</evidence>
<comment type="caution">
    <text evidence="1">The sequence shown here is derived from an EMBL/GenBank/DDBJ whole genome shotgun (WGS) entry which is preliminary data.</text>
</comment>
<organism evidence="1 2">
    <name type="scientific">[Myrmecia] bisecta</name>
    <dbReference type="NCBI Taxonomy" id="41462"/>
    <lineage>
        <taxon>Eukaryota</taxon>
        <taxon>Viridiplantae</taxon>
        <taxon>Chlorophyta</taxon>
        <taxon>core chlorophytes</taxon>
        <taxon>Trebouxiophyceae</taxon>
        <taxon>Trebouxiales</taxon>
        <taxon>Trebouxiaceae</taxon>
        <taxon>Myrmecia</taxon>
    </lineage>
</organism>
<dbReference type="PANTHER" id="PTHR37738:SF1">
    <property type="entry name" value="OS03G0257000 PROTEIN"/>
    <property type="match status" value="1"/>
</dbReference>
<dbReference type="AlphaFoldDB" id="A0AAW1PXG0"/>
<dbReference type="EMBL" id="JALJOR010000008">
    <property type="protein sequence ID" value="KAK9812742.1"/>
    <property type="molecule type" value="Genomic_DNA"/>
</dbReference>
<dbReference type="PANTHER" id="PTHR37738">
    <property type="entry name" value="OS03G0209700 PROTEIN"/>
    <property type="match status" value="1"/>
</dbReference>
<dbReference type="Proteomes" id="UP001489004">
    <property type="component" value="Unassembled WGS sequence"/>
</dbReference>
<keyword evidence="2" id="KW-1185">Reference proteome</keyword>
<accession>A0AAW1PXG0</accession>